<dbReference type="InterPro" id="IPR027417">
    <property type="entry name" value="P-loop_NTPase"/>
</dbReference>
<keyword evidence="3" id="KW-0067">ATP-binding</keyword>
<dbReference type="GO" id="GO:0016887">
    <property type="term" value="F:ATP hydrolysis activity"/>
    <property type="evidence" value="ECO:0007669"/>
    <property type="project" value="InterPro"/>
</dbReference>
<evidence type="ECO:0000256" key="2">
    <source>
        <dbReference type="ARBA" id="ARBA00022741"/>
    </source>
</evidence>
<dbReference type="SMART" id="SM00382">
    <property type="entry name" value="AAA"/>
    <property type="match status" value="1"/>
</dbReference>
<evidence type="ECO:0000313" key="7">
    <source>
        <dbReference type="Proteomes" id="UP000011087"/>
    </source>
</evidence>
<evidence type="ECO:0000256" key="1">
    <source>
        <dbReference type="ARBA" id="ARBA00004229"/>
    </source>
</evidence>
<feature type="domain" description="AAA+ ATPase" evidence="4">
    <location>
        <begin position="325"/>
        <end position="467"/>
    </location>
</feature>
<dbReference type="STRING" id="905079.L1IF89"/>
<dbReference type="AlphaFoldDB" id="L1IF89"/>
<accession>L1IF89</accession>
<organism evidence="5">
    <name type="scientific">Guillardia theta (strain CCMP2712)</name>
    <name type="common">Cryptophyte</name>
    <dbReference type="NCBI Taxonomy" id="905079"/>
    <lineage>
        <taxon>Eukaryota</taxon>
        <taxon>Cryptophyceae</taxon>
        <taxon>Pyrenomonadales</taxon>
        <taxon>Geminigeraceae</taxon>
        <taxon>Guillardia</taxon>
    </lineage>
</organism>
<comment type="subcellular location">
    <subcellularLocation>
        <location evidence="1">Plastid</location>
        <location evidence="1">Chloroplast</location>
    </subcellularLocation>
</comment>
<proteinExistence type="predicted"/>
<reference evidence="7" key="2">
    <citation type="submission" date="2012-11" db="EMBL/GenBank/DDBJ databases">
        <authorList>
            <person name="Kuo A."/>
            <person name="Curtis B.A."/>
            <person name="Tanifuji G."/>
            <person name="Burki F."/>
            <person name="Gruber A."/>
            <person name="Irimia M."/>
            <person name="Maruyama S."/>
            <person name="Arias M.C."/>
            <person name="Ball S.G."/>
            <person name="Gile G.H."/>
            <person name="Hirakawa Y."/>
            <person name="Hopkins J.F."/>
            <person name="Rensing S.A."/>
            <person name="Schmutz J."/>
            <person name="Symeonidi A."/>
            <person name="Elias M."/>
            <person name="Eveleigh R.J."/>
            <person name="Herman E.K."/>
            <person name="Klute M.J."/>
            <person name="Nakayama T."/>
            <person name="Obornik M."/>
            <person name="Reyes-Prieto A."/>
            <person name="Armbrust E.V."/>
            <person name="Aves S.J."/>
            <person name="Beiko R.G."/>
            <person name="Coutinho P."/>
            <person name="Dacks J.B."/>
            <person name="Durnford D.G."/>
            <person name="Fast N.M."/>
            <person name="Green B.R."/>
            <person name="Grisdale C."/>
            <person name="Hempe F."/>
            <person name="Henrissat B."/>
            <person name="Hoppner M.P."/>
            <person name="Ishida K.-I."/>
            <person name="Kim E."/>
            <person name="Koreny L."/>
            <person name="Kroth P.G."/>
            <person name="Liu Y."/>
            <person name="Malik S.-B."/>
            <person name="Maier U.G."/>
            <person name="McRose D."/>
            <person name="Mock T."/>
            <person name="Neilson J.A."/>
            <person name="Onodera N.T."/>
            <person name="Poole A.M."/>
            <person name="Pritham E.J."/>
            <person name="Richards T.A."/>
            <person name="Rocap G."/>
            <person name="Roy S.W."/>
            <person name="Sarai C."/>
            <person name="Schaack S."/>
            <person name="Shirato S."/>
            <person name="Slamovits C.H."/>
            <person name="Spencer D.F."/>
            <person name="Suzuki S."/>
            <person name="Worden A.Z."/>
            <person name="Zauner S."/>
            <person name="Barry K."/>
            <person name="Bell C."/>
            <person name="Bharti A.K."/>
            <person name="Crow J.A."/>
            <person name="Grimwood J."/>
            <person name="Kramer R."/>
            <person name="Lindquist E."/>
            <person name="Lucas S."/>
            <person name="Salamov A."/>
            <person name="McFadden G.I."/>
            <person name="Lane C.E."/>
            <person name="Keeling P.J."/>
            <person name="Gray M.W."/>
            <person name="Grigoriev I.V."/>
            <person name="Archibald J.M."/>
        </authorList>
    </citation>
    <scope>NUCLEOTIDE SEQUENCE</scope>
    <source>
        <strain evidence="7">CCMP2712</strain>
    </source>
</reference>
<dbReference type="PaxDb" id="55529-EKX34520"/>
<sequence length="555" mass="60859">MVVVLSVSNQMLTHVLPGLLHPITWGIRDLNFAILAIAYGDFDYNSFGDRECFTFALGCKFNLNGKGNEGQLSWSRKCELRDMERKSQKSTPQAKQARNGFGKTSILRVIDWAVKRCGRGGLVDDYDRISDYLKSFEVGDASSNTTDSIPFWARRACGLEDIITLRAIHSHHREEALRSIASAHIPSISHASSASPVDEASLQAAAALSHGFGMSHMNILHRYAMNSLSSGQATGHVTAGRAEEEAPSNADLWVGGWSEGMRKLSVCSGSHVSSGFGRVGDSRRPYAAATWEEVKGYEAIRRRMQNLVLDPIVHPAKFKRLGVEPIRGLLLAGPSGCGKTFLASSLASACPCANIFVKAPTLLKPFLGESEAAVRQLSHLLSSSEREIVVLDQLDAVAIKRSLQQGEQQAQGVEARVLSTLLNEMDGVSGGGGHVVLIGCVRDKSMLDEALLRPGRFDETVELPMPDKTSREEIFMQCLQGLDMEDQDAMRQLTRSDELDESLSVAQLISVARAAIIAAARQNDMLRLCYTKRALEEHLEQERGLCKLRGRRRRA</sequence>
<name>L1IF89_GUITC</name>
<dbReference type="SUPFAM" id="SSF52540">
    <property type="entry name" value="P-loop containing nucleoside triphosphate hydrolases"/>
    <property type="match status" value="1"/>
</dbReference>
<keyword evidence="2" id="KW-0547">Nucleotide-binding</keyword>
<dbReference type="PANTHER" id="PTHR23077:SF171">
    <property type="entry name" value="NUCLEAR VALOSIN-CONTAINING PROTEIN-LIKE"/>
    <property type="match status" value="1"/>
</dbReference>
<dbReference type="Gene3D" id="3.40.50.300">
    <property type="entry name" value="P-loop containing nucleotide triphosphate hydrolases"/>
    <property type="match status" value="1"/>
</dbReference>
<dbReference type="InterPro" id="IPR050168">
    <property type="entry name" value="AAA_ATPase_domain"/>
</dbReference>
<reference evidence="5 7" key="1">
    <citation type="journal article" date="2012" name="Nature">
        <title>Algal genomes reveal evolutionary mosaicism and the fate of nucleomorphs.</title>
        <authorList>
            <consortium name="DOE Joint Genome Institute"/>
            <person name="Curtis B.A."/>
            <person name="Tanifuji G."/>
            <person name="Burki F."/>
            <person name="Gruber A."/>
            <person name="Irimia M."/>
            <person name="Maruyama S."/>
            <person name="Arias M.C."/>
            <person name="Ball S.G."/>
            <person name="Gile G.H."/>
            <person name="Hirakawa Y."/>
            <person name="Hopkins J.F."/>
            <person name="Kuo A."/>
            <person name="Rensing S.A."/>
            <person name="Schmutz J."/>
            <person name="Symeonidi A."/>
            <person name="Elias M."/>
            <person name="Eveleigh R.J."/>
            <person name="Herman E.K."/>
            <person name="Klute M.J."/>
            <person name="Nakayama T."/>
            <person name="Obornik M."/>
            <person name="Reyes-Prieto A."/>
            <person name="Armbrust E.V."/>
            <person name="Aves S.J."/>
            <person name="Beiko R.G."/>
            <person name="Coutinho P."/>
            <person name="Dacks J.B."/>
            <person name="Durnford D.G."/>
            <person name="Fast N.M."/>
            <person name="Green B.R."/>
            <person name="Grisdale C.J."/>
            <person name="Hempel F."/>
            <person name="Henrissat B."/>
            <person name="Hoppner M.P."/>
            <person name="Ishida K."/>
            <person name="Kim E."/>
            <person name="Koreny L."/>
            <person name="Kroth P.G."/>
            <person name="Liu Y."/>
            <person name="Malik S.B."/>
            <person name="Maier U.G."/>
            <person name="McRose D."/>
            <person name="Mock T."/>
            <person name="Neilson J.A."/>
            <person name="Onodera N.T."/>
            <person name="Poole A.M."/>
            <person name="Pritham E.J."/>
            <person name="Richards T.A."/>
            <person name="Rocap G."/>
            <person name="Roy S.W."/>
            <person name="Sarai C."/>
            <person name="Schaack S."/>
            <person name="Shirato S."/>
            <person name="Slamovits C.H."/>
            <person name="Spencer D.F."/>
            <person name="Suzuki S."/>
            <person name="Worden A.Z."/>
            <person name="Zauner S."/>
            <person name="Barry K."/>
            <person name="Bell C."/>
            <person name="Bharti A.K."/>
            <person name="Crow J.A."/>
            <person name="Grimwood J."/>
            <person name="Kramer R."/>
            <person name="Lindquist E."/>
            <person name="Lucas S."/>
            <person name="Salamov A."/>
            <person name="McFadden G.I."/>
            <person name="Lane C.E."/>
            <person name="Keeling P.J."/>
            <person name="Gray M.W."/>
            <person name="Grigoriev I.V."/>
            <person name="Archibald J.M."/>
        </authorList>
    </citation>
    <scope>NUCLEOTIDE SEQUENCE</scope>
    <source>
        <strain evidence="5 7">CCMP2712</strain>
    </source>
</reference>
<dbReference type="KEGG" id="gtt:GUITHDRAFT_147135"/>
<dbReference type="RefSeq" id="XP_005821500.1">
    <property type="nucleotide sequence ID" value="XM_005821443.1"/>
</dbReference>
<dbReference type="Pfam" id="PF00004">
    <property type="entry name" value="AAA"/>
    <property type="match status" value="1"/>
</dbReference>
<dbReference type="HOGENOM" id="CLU_491318_0_0_1"/>
<dbReference type="InterPro" id="IPR003959">
    <property type="entry name" value="ATPase_AAA_core"/>
</dbReference>
<gene>
    <name evidence="5" type="primary">P97B</name>
    <name evidence="5" type="ORF">GUITHDRAFT_147135</name>
</gene>
<dbReference type="eggNOG" id="KOG0730">
    <property type="taxonomic scope" value="Eukaryota"/>
</dbReference>
<dbReference type="EMBL" id="JH993107">
    <property type="protein sequence ID" value="EKX34520.1"/>
    <property type="molecule type" value="Genomic_DNA"/>
</dbReference>
<evidence type="ECO:0000256" key="3">
    <source>
        <dbReference type="ARBA" id="ARBA00022840"/>
    </source>
</evidence>
<dbReference type="PANTHER" id="PTHR23077">
    <property type="entry name" value="AAA-FAMILY ATPASE"/>
    <property type="match status" value="1"/>
</dbReference>
<dbReference type="EnsemblProtists" id="EKX34520">
    <property type="protein sequence ID" value="EKX34520"/>
    <property type="gene ID" value="GUITHDRAFT_147135"/>
</dbReference>
<evidence type="ECO:0000313" key="5">
    <source>
        <dbReference type="EMBL" id="EKX34520.1"/>
    </source>
</evidence>
<dbReference type="GO" id="GO:0009507">
    <property type="term" value="C:chloroplast"/>
    <property type="evidence" value="ECO:0007669"/>
    <property type="project" value="UniProtKB-SubCell"/>
</dbReference>
<dbReference type="Proteomes" id="UP000011087">
    <property type="component" value="Unassembled WGS sequence"/>
</dbReference>
<reference evidence="6" key="3">
    <citation type="submission" date="2016-03" db="UniProtKB">
        <authorList>
            <consortium name="EnsemblProtists"/>
        </authorList>
    </citation>
    <scope>IDENTIFICATION</scope>
</reference>
<evidence type="ECO:0000313" key="6">
    <source>
        <dbReference type="EnsemblProtists" id="EKX34520"/>
    </source>
</evidence>
<evidence type="ECO:0000259" key="4">
    <source>
        <dbReference type="SMART" id="SM00382"/>
    </source>
</evidence>
<dbReference type="GO" id="GO:0005524">
    <property type="term" value="F:ATP binding"/>
    <property type="evidence" value="ECO:0007669"/>
    <property type="project" value="UniProtKB-KW"/>
</dbReference>
<keyword evidence="7" id="KW-1185">Reference proteome</keyword>
<dbReference type="InterPro" id="IPR003593">
    <property type="entry name" value="AAA+_ATPase"/>
</dbReference>
<dbReference type="GeneID" id="17291301"/>
<dbReference type="Gene3D" id="1.10.8.60">
    <property type="match status" value="1"/>
</dbReference>
<protein>
    <submittedName>
        <fullName evidence="5">Transitional endoplasmic reticulum ATPase B</fullName>
    </submittedName>
</protein>